<proteinExistence type="predicted"/>
<dbReference type="PROSITE" id="PS50943">
    <property type="entry name" value="HTH_CROC1"/>
    <property type="match status" value="1"/>
</dbReference>
<evidence type="ECO:0000313" key="3">
    <source>
        <dbReference type="EMBL" id="VFK14952.1"/>
    </source>
</evidence>
<dbReference type="InterPro" id="IPR001387">
    <property type="entry name" value="Cro/C1-type_HTH"/>
</dbReference>
<dbReference type="GO" id="GO:0003677">
    <property type="term" value="F:DNA binding"/>
    <property type="evidence" value="ECO:0007669"/>
    <property type="project" value="InterPro"/>
</dbReference>
<dbReference type="EMBL" id="CAADFN010000012">
    <property type="protein sequence ID" value="VFK14952.1"/>
    <property type="molecule type" value="Genomic_DNA"/>
</dbReference>
<dbReference type="InterPro" id="IPR010982">
    <property type="entry name" value="Lambda_DNA-bd_dom_sf"/>
</dbReference>
<accession>A0A450WD26</accession>
<evidence type="ECO:0000256" key="1">
    <source>
        <dbReference type="SAM" id="MobiDB-lite"/>
    </source>
</evidence>
<gene>
    <name evidence="3" type="ORF">BECKLFY1418C_GA0070996_10125</name>
</gene>
<reference evidence="3" key="1">
    <citation type="submission" date="2019-02" db="EMBL/GenBank/DDBJ databases">
        <authorList>
            <person name="Gruber-Vodicka R. H."/>
            <person name="Seah K. B. B."/>
        </authorList>
    </citation>
    <scope>NUCLEOTIDE SEQUENCE</scope>
    <source>
        <strain evidence="3">BECK_BY7</strain>
    </source>
</reference>
<protein>
    <recommendedName>
        <fullName evidence="2">HTH cro/C1-type domain-containing protein</fullName>
    </recommendedName>
</protein>
<organism evidence="3">
    <name type="scientific">Candidatus Kentrum sp. LFY</name>
    <dbReference type="NCBI Taxonomy" id="2126342"/>
    <lineage>
        <taxon>Bacteria</taxon>
        <taxon>Pseudomonadati</taxon>
        <taxon>Pseudomonadota</taxon>
        <taxon>Gammaproteobacteria</taxon>
        <taxon>Candidatus Kentrum</taxon>
    </lineage>
</organism>
<evidence type="ECO:0000259" key="2">
    <source>
        <dbReference type="PROSITE" id="PS50943"/>
    </source>
</evidence>
<name>A0A450WD26_9GAMM</name>
<feature type="domain" description="HTH cro/C1-type" evidence="2">
    <location>
        <begin position="2"/>
        <end position="26"/>
    </location>
</feature>
<dbReference type="AlphaFoldDB" id="A0A450WD26"/>
<feature type="region of interest" description="Disordered" evidence="1">
    <location>
        <begin position="65"/>
        <end position="87"/>
    </location>
</feature>
<feature type="compositionally biased region" description="Polar residues" evidence="1">
    <location>
        <begin position="67"/>
        <end position="79"/>
    </location>
</feature>
<sequence>MKGQQTPTLSQLEEIAEILEVPAEWLLFGDVTRLNEDERDVINAYRKGSNGMKEIMRTTAKEVLRQPASNDAFPTQNPLSRRDAKAK</sequence>
<dbReference type="Gene3D" id="1.10.260.40">
    <property type="entry name" value="lambda repressor-like DNA-binding domains"/>
    <property type="match status" value="1"/>
</dbReference>